<proteinExistence type="predicted"/>
<gene>
    <name evidence="2" type="ORF">GV828_07660</name>
</gene>
<comment type="caution">
    <text evidence="2">The sequence shown here is derived from an EMBL/GenBank/DDBJ whole genome shotgun (WGS) entry which is preliminary data.</text>
</comment>
<keyword evidence="3" id="KW-1185">Reference proteome</keyword>
<organism evidence="2 3">
    <name type="scientific">Flavobacterium ichthyis</name>
    <dbReference type="NCBI Taxonomy" id="2698827"/>
    <lineage>
        <taxon>Bacteria</taxon>
        <taxon>Pseudomonadati</taxon>
        <taxon>Bacteroidota</taxon>
        <taxon>Flavobacteriia</taxon>
        <taxon>Flavobacteriales</taxon>
        <taxon>Flavobacteriaceae</taxon>
        <taxon>Flavobacterium</taxon>
    </lineage>
</organism>
<accession>A0ABW9Z892</accession>
<feature type="chain" id="PRO_5045499813" evidence="1">
    <location>
        <begin position="19"/>
        <end position="150"/>
    </location>
</feature>
<sequence length="150" mass="16831">MKRKFLLASVLLPSFLAAQQTTSLDNFVARRGEKMGNCTGNKGNICEFEKIDDPSQSITLEKQSNTTLLMRVDLTGLGDKEEVNWLGKSLSEVNSGEEIYFTQDFNFELHEEIISGLYLDQNSNCIAKGKYLITIKGNTHLEILFSLTSK</sequence>
<dbReference type="EMBL" id="JAABLM010000008">
    <property type="protein sequence ID" value="NBL65073.1"/>
    <property type="molecule type" value="Genomic_DNA"/>
</dbReference>
<evidence type="ECO:0000256" key="1">
    <source>
        <dbReference type="SAM" id="SignalP"/>
    </source>
</evidence>
<feature type="signal peptide" evidence="1">
    <location>
        <begin position="1"/>
        <end position="18"/>
    </location>
</feature>
<evidence type="ECO:0000313" key="3">
    <source>
        <dbReference type="Proteomes" id="UP000798602"/>
    </source>
</evidence>
<evidence type="ECO:0000313" key="2">
    <source>
        <dbReference type="EMBL" id="NBL65073.1"/>
    </source>
</evidence>
<protein>
    <submittedName>
        <fullName evidence="2">Uncharacterized protein</fullName>
    </submittedName>
</protein>
<dbReference type="Proteomes" id="UP000798602">
    <property type="component" value="Unassembled WGS sequence"/>
</dbReference>
<dbReference type="RefSeq" id="WP_166536904.1">
    <property type="nucleotide sequence ID" value="NZ_JAABLM010000008.1"/>
</dbReference>
<keyword evidence="1" id="KW-0732">Signal</keyword>
<reference evidence="3" key="1">
    <citation type="submission" date="2020-01" db="EMBL/GenBank/DDBJ databases">
        <title>Sphingomonas sp. strain CSW-10.</title>
        <authorList>
            <person name="Chen W.-M."/>
        </authorList>
    </citation>
    <scope>NUCLEOTIDE SEQUENCE [LARGE SCALE GENOMIC DNA]</scope>
    <source>
        <strain evidence="3">NST-5</strain>
    </source>
</reference>
<name>A0ABW9Z892_9FLAO</name>